<comment type="caution">
    <text evidence="2">The sequence shown here is derived from an EMBL/GenBank/DDBJ whole genome shotgun (WGS) entry which is preliminary data.</text>
</comment>
<evidence type="ECO:0000313" key="5">
    <source>
        <dbReference type="Proteomes" id="UP001169492"/>
    </source>
</evidence>
<dbReference type="PANTHER" id="PTHR36114">
    <property type="entry name" value="16.7 KDA PROTEIN IN WHIE LOCUS"/>
    <property type="match status" value="1"/>
</dbReference>
<proteinExistence type="predicted"/>
<dbReference type="InterPro" id="IPR011051">
    <property type="entry name" value="RmlC_Cupin_sf"/>
</dbReference>
<dbReference type="Proteomes" id="UP001169492">
    <property type="component" value="Unassembled WGS sequence"/>
</dbReference>
<keyword evidence="4" id="KW-1185">Reference proteome</keyword>
<evidence type="ECO:0000313" key="3">
    <source>
        <dbReference type="EMBL" id="MDN7130101.1"/>
    </source>
</evidence>
<organism evidence="2 5">
    <name type="scientific">Pseudidiomarina terrestris</name>
    <dbReference type="NCBI Taxonomy" id="2820060"/>
    <lineage>
        <taxon>Bacteria</taxon>
        <taxon>Pseudomonadati</taxon>
        <taxon>Pseudomonadota</taxon>
        <taxon>Gammaproteobacteria</taxon>
        <taxon>Alteromonadales</taxon>
        <taxon>Idiomarinaceae</taxon>
        <taxon>Pseudidiomarina</taxon>
    </lineage>
</organism>
<evidence type="ECO:0000259" key="1">
    <source>
        <dbReference type="Pfam" id="PF07883"/>
    </source>
</evidence>
<evidence type="ECO:0000313" key="4">
    <source>
        <dbReference type="Proteomes" id="UP001169491"/>
    </source>
</evidence>
<dbReference type="EMBL" id="JAGGJC010000004">
    <property type="protein sequence ID" value="MDN7130101.1"/>
    <property type="molecule type" value="Genomic_DNA"/>
</dbReference>
<dbReference type="RefSeq" id="WP_301774964.1">
    <property type="nucleotide sequence ID" value="NZ_JAGGJB010000006.1"/>
</dbReference>
<sequence length="121" mass="13776">MAYKAINFNDKLGLFDEQWSPKVIAEMNDYQFKVVKLEGEFVWHEHKDTDETFIVLEGHLRIDFRDGHVDLAAGEMYVVPKGVEHKPYAESEVKVLLIEPRGVVNTGEAGSSQTAPNDVWI</sequence>
<dbReference type="CDD" id="cd02226">
    <property type="entry name" value="cupin_YdbB-like"/>
    <property type="match status" value="1"/>
</dbReference>
<reference evidence="4 5" key="1">
    <citation type="submission" date="2021-03" db="EMBL/GenBank/DDBJ databases">
        <title>Pseudidiomarina terrestris, a new bacterium isolated from saline soil.</title>
        <authorList>
            <person name="Galisteo C."/>
            <person name="De La Haba R."/>
            <person name="Sanchez-Porro C."/>
            <person name="Ventosa A."/>
        </authorList>
    </citation>
    <scope>NUCLEOTIDE SEQUENCE [LARGE SCALE GENOMIC DNA]</scope>
    <source>
        <strain evidence="2 5">1APP75-32.1</strain>
        <strain evidence="4">1APR75-15</strain>
        <strain evidence="3">1ASR75-15</strain>
    </source>
</reference>
<dbReference type="AlphaFoldDB" id="A0AAW7R2K5"/>
<accession>A0AAW7R2K5</accession>
<dbReference type="Gene3D" id="2.60.120.10">
    <property type="entry name" value="Jelly Rolls"/>
    <property type="match status" value="1"/>
</dbReference>
<evidence type="ECO:0000313" key="2">
    <source>
        <dbReference type="EMBL" id="MDN7125343.1"/>
    </source>
</evidence>
<dbReference type="Pfam" id="PF07883">
    <property type="entry name" value="Cupin_2"/>
    <property type="match status" value="1"/>
</dbReference>
<dbReference type="InterPro" id="IPR013096">
    <property type="entry name" value="Cupin_2"/>
</dbReference>
<dbReference type="SUPFAM" id="SSF51182">
    <property type="entry name" value="RmlC-like cupins"/>
    <property type="match status" value="1"/>
</dbReference>
<name>A0AAW7R2K5_9GAMM</name>
<feature type="domain" description="Cupin type-2" evidence="1">
    <location>
        <begin position="39"/>
        <end position="98"/>
    </location>
</feature>
<dbReference type="PANTHER" id="PTHR36114:SF1">
    <property type="entry name" value="16.7 KDA PROTEIN IN WHIE LOCUS"/>
    <property type="match status" value="1"/>
</dbReference>
<dbReference type="EMBL" id="JAGGJB010000006">
    <property type="protein sequence ID" value="MDN7125343.1"/>
    <property type="molecule type" value="Genomic_DNA"/>
</dbReference>
<protein>
    <submittedName>
        <fullName evidence="2">Cupin domain-containing protein</fullName>
    </submittedName>
</protein>
<dbReference type="InterPro" id="IPR052044">
    <property type="entry name" value="PKS_Associated_Protein"/>
</dbReference>
<dbReference type="InterPro" id="IPR014710">
    <property type="entry name" value="RmlC-like_jellyroll"/>
</dbReference>
<dbReference type="Proteomes" id="UP001169491">
    <property type="component" value="Unassembled WGS sequence"/>
</dbReference>
<gene>
    <name evidence="2" type="ORF">J6I90_10665</name>
    <name evidence="3" type="ORF">J6I92_09480</name>
</gene>